<evidence type="ECO:0000313" key="2">
    <source>
        <dbReference type="EMBL" id="KAK4723946.1"/>
    </source>
</evidence>
<dbReference type="AlphaFoldDB" id="A0AAV9LEA6"/>
<comment type="caution">
    <text evidence="2">The sequence shown here is derived from an EMBL/GenBank/DDBJ whole genome shotgun (WGS) entry which is preliminary data.</text>
</comment>
<feature type="transmembrane region" description="Helical" evidence="1">
    <location>
        <begin position="190"/>
        <end position="210"/>
    </location>
</feature>
<keyword evidence="1" id="KW-1133">Transmembrane helix</keyword>
<accession>A0AAV9LEA6</accession>
<keyword evidence="1" id="KW-0472">Membrane</keyword>
<keyword evidence="3" id="KW-1185">Reference proteome</keyword>
<evidence type="ECO:0000313" key="3">
    <source>
        <dbReference type="Proteomes" id="UP001311915"/>
    </source>
</evidence>
<protein>
    <submittedName>
        <fullName evidence="2">Uncharacterized protein</fullName>
    </submittedName>
</protein>
<proteinExistence type="predicted"/>
<evidence type="ECO:0000256" key="1">
    <source>
        <dbReference type="SAM" id="Phobius"/>
    </source>
</evidence>
<dbReference type="EMBL" id="JAWPEI010000006">
    <property type="protein sequence ID" value="KAK4723946.1"/>
    <property type="molecule type" value="Genomic_DNA"/>
</dbReference>
<sequence length="218" mass="24709">MLIIRIFESHFMCLEEFSHVFIKQSYNSHTFLSIKRLRIFEPSSSTSVSSVKLNVTLENLAEMNAKLDAMSIFPSAMGKHVDSLKDLLLAAHFKIDNVKDVSKETGVDVARIRLRLDQIVKEAIKIATKGQAGSKAIFTSLASIFEEISCFYFAIVIWVVLLILRLCGSIVVFAELYVLSFLLMPKGENFYLMLLAYYLLLLLYYCNYLLSTAASCFL</sequence>
<reference evidence="2 3" key="1">
    <citation type="submission" date="2023-10" db="EMBL/GenBank/DDBJ databases">
        <title>Genome-Wide Identification Analysis in wild type Solanum Pinnatisectum Reveals Some Genes Defensing Phytophthora Infestans.</title>
        <authorList>
            <person name="Sun C."/>
        </authorList>
    </citation>
    <scope>NUCLEOTIDE SEQUENCE [LARGE SCALE GENOMIC DNA]</scope>
    <source>
        <strain evidence="2">LQN</strain>
        <tissue evidence="2">Leaf</tissue>
    </source>
</reference>
<keyword evidence="1" id="KW-0812">Transmembrane</keyword>
<feature type="transmembrane region" description="Helical" evidence="1">
    <location>
        <begin position="151"/>
        <end position="178"/>
    </location>
</feature>
<name>A0AAV9LEA6_9SOLN</name>
<gene>
    <name evidence="2" type="ORF">R3W88_026725</name>
</gene>
<organism evidence="2 3">
    <name type="scientific">Solanum pinnatisectum</name>
    <name type="common">tansyleaf nightshade</name>
    <dbReference type="NCBI Taxonomy" id="50273"/>
    <lineage>
        <taxon>Eukaryota</taxon>
        <taxon>Viridiplantae</taxon>
        <taxon>Streptophyta</taxon>
        <taxon>Embryophyta</taxon>
        <taxon>Tracheophyta</taxon>
        <taxon>Spermatophyta</taxon>
        <taxon>Magnoliopsida</taxon>
        <taxon>eudicotyledons</taxon>
        <taxon>Gunneridae</taxon>
        <taxon>Pentapetalae</taxon>
        <taxon>asterids</taxon>
        <taxon>lamiids</taxon>
        <taxon>Solanales</taxon>
        <taxon>Solanaceae</taxon>
        <taxon>Solanoideae</taxon>
        <taxon>Solaneae</taxon>
        <taxon>Solanum</taxon>
    </lineage>
</organism>
<dbReference type="Proteomes" id="UP001311915">
    <property type="component" value="Unassembled WGS sequence"/>
</dbReference>